<feature type="domain" description="Clp R" evidence="20">
    <location>
        <begin position="8"/>
        <end position="169"/>
    </location>
</feature>
<keyword evidence="10" id="KW-0809">Transit peptide</keyword>
<accession>A0AAV6MU03</accession>
<feature type="transmembrane region" description="Helical" evidence="19">
    <location>
        <begin position="1311"/>
        <end position="1328"/>
    </location>
</feature>
<comment type="similarity">
    <text evidence="2">Belongs to the SecY/SEC61-alpha family.</text>
</comment>
<dbReference type="GO" id="GO:0009535">
    <property type="term" value="C:chloroplast thylakoid membrane"/>
    <property type="evidence" value="ECO:0007669"/>
    <property type="project" value="UniProtKB-SubCell"/>
</dbReference>
<dbReference type="Pfam" id="PF26587">
    <property type="entry name" value="AAA_lid_SMAX1"/>
    <property type="match status" value="1"/>
</dbReference>
<keyword evidence="5" id="KW-0150">Chloroplast</keyword>
<organism evidence="21 22">
    <name type="scientific">Cucurbita argyrosperma subsp. sororia</name>
    <dbReference type="NCBI Taxonomy" id="37648"/>
    <lineage>
        <taxon>Eukaryota</taxon>
        <taxon>Viridiplantae</taxon>
        <taxon>Streptophyta</taxon>
        <taxon>Embryophyta</taxon>
        <taxon>Tracheophyta</taxon>
        <taxon>Spermatophyta</taxon>
        <taxon>Magnoliopsida</taxon>
        <taxon>eudicotyledons</taxon>
        <taxon>Gunneridae</taxon>
        <taxon>Pentapetalae</taxon>
        <taxon>rosids</taxon>
        <taxon>fabids</taxon>
        <taxon>Cucurbitales</taxon>
        <taxon>Cucurbitaceae</taxon>
        <taxon>Cucurbiteae</taxon>
        <taxon>Cucurbita</taxon>
    </lineage>
</organism>
<dbReference type="GO" id="GO:0005524">
    <property type="term" value="F:ATP binding"/>
    <property type="evidence" value="ECO:0007669"/>
    <property type="project" value="InterPro"/>
</dbReference>
<dbReference type="NCBIfam" id="TIGR00967">
    <property type="entry name" value="3a0501s007"/>
    <property type="match status" value="1"/>
</dbReference>
<keyword evidence="9" id="KW-0653">Protein transport</keyword>
<dbReference type="PANTHER" id="PTHR43572:SF13">
    <property type="entry name" value="PROTEIN SUPPRESSOR OF MAX2 1"/>
    <property type="match status" value="1"/>
</dbReference>
<proteinExistence type="inferred from homology"/>
<comment type="subcellular location">
    <subcellularLocation>
        <location evidence="1">Plastid</location>
        <location evidence="1">Chloroplast thylakoid membrane</location>
        <topology evidence="1">Multi-pass membrane protein</topology>
    </subcellularLocation>
</comment>
<dbReference type="Pfam" id="PF00344">
    <property type="entry name" value="SecY"/>
    <property type="match status" value="1"/>
</dbReference>
<evidence type="ECO:0000256" key="15">
    <source>
        <dbReference type="ARBA" id="ARBA00023136"/>
    </source>
</evidence>
<evidence type="ECO:0000256" key="8">
    <source>
        <dbReference type="ARBA" id="ARBA00022737"/>
    </source>
</evidence>
<evidence type="ECO:0000256" key="10">
    <source>
        <dbReference type="ARBA" id="ARBA00022946"/>
    </source>
</evidence>
<dbReference type="Pfam" id="PF23569">
    <property type="entry name" value="NBD_SMAX1"/>
    <property type="match status" value="1"/>
</dbReference>
<evidence type="ECO:0000256" key="19">
    <source>
        <dbReference type="SAM" id="Phobius"/>
    </source>
</evidence>
<sequence>MRAGLGTILQTLTSEAASILNQSIAEAGRRNHGQTTPVHVAATLLASPTGFLRQACIKSHPNSSHPLQCRALELCFSVALERLPTAQNVSAGSEPPISNALMAALKRAQAHQRRGSSELQQQPMLAVKVEFEQLVISILDDPSVSRIMREATFSSPAVKATIERSLNSSASVVNSPPIGLGSHPSPMPNRNLYLNPRLHQGNVSQLGQPRGEEVKRIMDILLRTTKRNPIIVGDSETNAMVEEFIRRINKKELTEGPLENAEIIYLEKELSLDGAQISTKLEELEDTLATLMTKSNCGSVILNLGNLKWLIEQPASSVAPGSGVVLQPVVSEAGRVAVQKIGKLLMRFREETAGRLWLIGTATCDTFLRCQIYHPSIENDWDLHVVPVVAKAPRSGLYQRLGTKEILGSSTESSSPLKFFPTPPITQLRHESETLNSGPEKTCCSQCMHKYEQELQKLMNEESEKSSSGVKTDSNHALLPHWLQKAKADAPNVESIDSKQSKDHELVKQRTRELQMKWNHTCLRLHPNFHQPNFCSSTGISTMGLYSHNLLKSHPCQPRLELNKSLGRALELNMNPQPNQPSDNSTIRTELILGQGKLCGSIPEQTHEDITKEFKSSGPEMKSPLVLQSAKLLSITDVDSYKKILKVCMEKVWWQRDAASAVANTITQRKLGNRKRHSAGSRGDIWLLFAGPDKVGKKKMASALSELVSGSILVTICLGTQRNDRGFTNNFRGRTPLDQISEAVRNNPFSVIVLENIDEADVLFRGSIKRAIESGRLTDSHGREISLGNVIFILTTGWLPDDLKYLYDHNSLGEKELANLATENWQLRLSLSERLPKRRANWLCIEERSTKTRKDTNPGLFFDLNEAANTEDDTADGSNNSSDLTIDYEDEYGLSKMESTTTSPVLSELREIVDDVIIFKPVNFNHLTCDIKTSINEKFSSIIGEGVSIELQDQAVQKIVAGVWFGETGLEEWAEKALVPCFNQLKACFPKTAGSMRDKSVMVALEVDRESGSGSQGDGLPIREAAAASSSPLCFTLSTQYLTNSKRFPRPRLSFTRASFSVPNKPRATKSWNLGLTSNSSESSVFDPLGIRPDLSSELSCGWESFLGFWGQTFDSSSSTKRDKGPSARGLAAAIEDSSIDIGDFFKGPLPGKFLQLLGYLALSRLGIYIPLGGVNREAFVGNLDQNSLLSTLDSFSGGGIGRLGICSLGIVPFINASIVFQLLTQIYPKLQELQKREGEAGRKKILQYTRYASVGFAIVQAIGQVLYLRPYVNDFSTEWVLSSVTLLTLGSVITTYIGERITDLKLGNGTSLLIFTSIISYLPASFGRTAAQALQDGNYVGLVAIIISFFLLVLGIVYVQEAERKIPLNYASRYTSSGGGLQKSAYLPFKVNSSGVMPIIFSTSTLSLPGTLARFTGLSVLKNAAFALNPGGSFYLPTNILLIAFFNYYYTFLQLDPDDVSEQLKRQGASIPLVRPGKSTASFLKAVLSRISVLGSAFLAILAAGPAVIEQTTHLTAFRGFAGTSVLILVGCATDTARKVQAEIISQKYKNIEFYDIDRYTP</sequence>
<keyword evidence="7 19" id="KW-0812">Transmembrane</keyword>
<dbReference type="InterPro" id="IPR003959">
    <property type="entry name" value="ATPase_AAA_core"/>
</dbReference>
<feature type="transmembrane region" description="Helical" evidence="19">
    <location>
        <begin position="1280"/>
        <end position="1299"/>
    </location>
</feature>
<dbReference type="FunFam" id="1.10.1780.10:FF:000005">
    <property type="entry name" value="protein SUPPRESSOR OF MAX2 1"/>
    <property type="match status" value="1"/>
</dbReference>
<keyword evidence="13" id="KW-0805">Transcription regulation</keyword>
<dbReference type="InterPro" id="IPR051650">
    <property type="entry name" value="SL_signaling_regulator"/>
</dbReference>
<dbReference type="FunFam" id="1.10.3370.10:FF:000003">
    <property type="entry name" value="Preprotein translocase subunit SECY, chloroplastic"/>
    <property type="match status" value="1"/>
</dbReference>
<evidence type="ECO:0000313" key="21">
    <source>
        <dbReference type="EMBL" id="KAG6587780.1"/>
    </source>
</evidence>
<evidence type="ECO:0000313" key="22">
    <source>
        <dbReference type="Proteomes" id="UP000685013"/>
    </source>
</evidence>
<feature type="transmembrane region" description="Helical" evidence="19">
    <location>
        <begin position="1433"/>
        <end position="1451"/>
    </location>
</feature>
<feature type="non-terminal residue" evidence="21">
    <location>
        <position position="1"/>
    </location>
</feature>
<keyword evidence="8 18" id="KW-0677">Repeat</keyword>
<dbReference type="Proteomes" id="UP000685013">
    <property type="component" value="Chromosome 11"/>
</dbReference>
<evidence type="ECO:0000256" key="3">
    <source>
        <dbReference type="ARBA" id="ARBA00008675"/>
    </source>
</evidence>
<dbReference type="InterPro" id="IPR030659">
    <property type="entry name" value="SecY_CS"/>
</dbReference>
<evidence type="ECO:0000256" key="6">
    <source>
        <dbReference type="ARBA" id="ARBA00022640"/>
    </source>
</evidence>
<dbReference type="InterPro" id="IPR004176">
    <property type="entry name" value="Clp_R_N"/>
</dbReference>
<evidence type="ECO:0000256" key="5">
    <source>
        <dbReference type="ARBA" id="ARBA00022528"/>
    </source>
</evidence>
<dbReference type="PROSITE" id="PS51903">
    <property type="entry name" value="CLP_R"/>
    <property type="match status" value="1"/>
</dbReference>
<reference evidence="21 22" key="1">
    <citation type="journal article" date="2021" name="Hortic Res">
        <title>The domestication of Cucurbita argyrosperma as revealed by the genome of its wild relative.</title>
        <authorList>
            <person name="Barrera-Redondo J."/>
            <person name="Sanchez-de la Vega G."/>
            <person name="Aguirre-Liguori J.A."/>
            <person name="Castellanos-Morales G."/>
            <person name="Gutierrez-Guerrero Y.T."/>
            <person name="Aguirre-Dugua X."/>
            <person name="Aguirre-Planter E."/>
            <person name="Tenaillon M.I."/>
            <person name="Lira-Saade R."/>
            <person name="Eguiarte L.E."/>
        </authorList>
    </citation>
    <scope>NUCLEOTIDE SEQUENCE [LARGE SCALE GENOMIC DNA]</scope>
    <source>
        <strain evidence="21">JBR-2021</strain>
    </source>
</reference>
<dbReference type="InterPro" id="IPR026593">
    <property type="entry name" value="SecY"/>
</dbReference>
<evidence type="ECO:0000256" key="13">
    <source>
        <dbReference type="ARBA" id="ARBA00023015"/>
    </source>
</evidence>
<feature type="transmembrane region" description="Helical" evidence="19">
    <location>
        <begin position="1488"/>
        <end position="1510"/>
    </location>
</feature>
<dbReference type="HAMAP" id="MF_01465">
    <property type="entry name" value="SecY"/>
    <property type="match status" value="1"/>
</dbReference>
<dbReference type="InterPro" id="IPR058954">
    <property type="entry name" value="AAA_lid_SMAX1"/>
</dbReference>
<dbReference type="GO" id="GO:0015031">
    <property type="term" value="P:protein transport"/>
    <property type="evidence" value="ECO:0007669"/>
    <property type="project" value="UniProtKB-KW"/>
</dbReference>
<comment type="caution">
    <text evidence="21">The sequence shown here is derived from an EMBL/GenBank/DDBJ whole genome shotgun (WGS) entry which is preliminary data.</text>
</comment>
<evidence type="ECO:0000256" key="9">
    <source>
        <dbReference type="ARBA" id="ARBA00022927"/>
    </source>
</evidence>
<feature type="transmembrane region" description="Helical" evidence="19">
    <location>
        <begin position="1209"/>
        <end position="1228"/>
    </location>
</feature>
<dbReference type="PROSITE" id="PS00755">
    <property type="entry name" value="SECY_1"/>
    <property type="match status" value="1"/>
</dbReference>
<dbReference type="InterPro" id="IPR002208">
    <property type="entry name" value="SecY/SEC61-alpha"/>
</dbReference>
<evidence type="ECO:0000259" key="20">
    <source>
        <dbReference type="PROSITE" id="PS51903"/>
    </source>
</evidence>
<keyword evidence="6" id="KW-0934">Plastid</keyword>
<comment type="similarity">
    <text evidence="3">Belongs to the ClpA/ClpB family.</text>
</comment>
<keyword evidence="22" id="KW-1185">Reference proteome</keyword>
<evidence type="ECO:0000256" key="11">
    <source>
        <dbReference type="ARBA" id="ARBA00022989"/>
    </source>
</evidence>
<evidence type="ECO:0000256" key="1">
    <source>
        <dbReference type="ARBA" id="ARBA00004454"/>
    </source>
</evidence>
<evidence type="ECO:0000256" key="12">
    <source>
        <dbReference type="ARBA" id="ARBA00023010"/>
    </source>
</evidence>
<keyword evidence="15 19" id="KW-0472">Membrane</keyword>
<keyword evidence="11 19" id="KW-1133">Transmembrane helix</keyword>
<evidence type="ECO:0000256" key="7">
    <source>
        <dbReference type="ARBA" id="ARBA00022692"/>
    </source>
</evidence>
<keyword evidence="14" id="KW-0793">Thylakoid</keyword>
<feature type="transmembrane region" description="Helical" evidence="19">
    <location>
        <begin position="1249"/>
        <end position="1268"/>
    </location>
</feature>
<evidence type="ECO:0000256" key="2">
    <source>
        <dbReference type="ARBA" id="ARBA00005751"/>
    </source>
</evidence>
<evidence type="ECO:0000256" key="18">
    <source>
        <dbReference type="PROSITE-ProRule" id="PRU01251"/>
    </source>
</evidence>
<dbReference type="Pfam" id="PF02861">
    <property type="entry name" value="Clp_N"/>
    <property type="match status" value="1"/>
</dbReference>
<gene>
    <name evidence="21" type="primary">SCY1</name>
    <name evidence="21" type="ORF">SDJN03_16345</name>
</gene>
<dbReference type="CDD" id="cd19499">
    <property type="entry name" value="RecA-like_ClpB_Hsp104-like"/>
    <property type="match status" value="1"/>
</dbReference>
<dbReference type="Pfam" id="PF07724">
    <property type="entry name" value="AAA_2"/>
    <property type="match status" value="1"/>
</dbReference>
<evidence type="ECO:0000256" key="16">
    <source>
        <dbReference type="ARBA" id="ARBA00023163"/>
    </source>
</evidence>
<dbReference type="PANTHER" id="PTHR43572">
    <property type="entry name" value="CHAPERONE PROTEIN CLPD, CHLOROPLASTIC"/>
    <property type="match status" value="1"/>
</dbReference>
<evidence type="ECO:0000256" key="14">
    <source>
        <dbReference type="ARBA" id="ARBA00023078"/>
    </source>
</evidence>
<feature type="transmembrane region" description="Helical" evidence="19">
    <location>
        <begin position="1340"/>
        <end position="1360"/>
    </location>
</feature>
<dbReference type="InterPro" id="IPR058680">
    <property type="entry name" value="NBD_SMAX1-like"/>
</dbReference>
<dbReference type="EMBL" id="JAGKQH010000011">
    <property type="protein sequence ID" value="KAG6587780.1"/>
    <property type="molecule type" value="Genomic_DNA"/>
</dbReference>
<dbReference type="GO" id="GO:0016887">
    <property type="term" value="F:ATP hydrolysis activity"/>
    <property type="evidence" value="ECO:0007669"/>
    <property type="project" value="InterPro"/>
</dbReference>
<name>A0AAV6MU03_9ROSI</name>
<keyword evidence="12" id="KW-0811">Translocation</keyword>
<evidence type="ECO:0000256" key="17">
    <source>
        <dbReference type="ARBA" id="ARBA00031059"/>
    </source>
</evidence>
<protein>
    <recommendedName>
        <fullName evidence="17">CpSecY</fullName>
    </recommendedName>
</protein>
<dbReference type="PROSITE" id="PS00756">
    <property type="entry name" value="SECY_2"/>
    <property type="match status" value="1"/>
</dbReference>
<evidence type="ECO:0000256" key="4">
    <source>
        <dbReference type="ARBA" id="ARBA00022448"/>
    </source>
</evidence>
<keyword evidence="4" id="KW-0813">Transport</keyword>
<keyword evidence="16" id="KW-0804">Transcription</keyword>